<evidence type="ECO:0000256" key="2">
    <source>
        <dbReference type="SAM" id="SignalP"/>
    </source>
</evidence>
<organism evidence="3 4">
    <name type="scientific">Lentithecium fluviatile CBS 122367</name>
    <dbReference type="NCBI Taxonomy" id="1168545"/>
    <lineage>
        <taxon>Eukaryota</taxon>
        <taxon>Fungi</taxon>
        <taxon>Dikarya</taxon>
        <taxon>Ascomycota</taxon>
        <taxon>Pezizomycotina</taxon>
        <taxon>Dothideomycetes</taxon>
        <taxon>Pleosporomycetidae</taxon>
        <taxon>Pleosporales</taxon>
        <taxon>Massarineae</taxon>
        <taxon>Lentitheciaceae</taxon>
        <taxon>Lentithecium</taxon>
    </lineage>
</organism>
<sequence length="150" mass="16733">MHFESFLLVNLAVFATAAPITADEDAMRMDMEVSQLANGMPPRHVSNRRASDIDAGDDTDAMPPTRETTVRDISGKPTRPLRGFNHYINYGAYYTSYGNYKGDVENVVKKVEAEAAGGEVWSEGVHVGCEERRDYDRDSHQTQLSPHIIL</sequence>
<keyword evidence="4" id="KW-1185">Reference proteome</keyword>
<reference evidence="3" key="1">
    <citation type="journal article" date="2020" name="Stud. Mycol.">
        <title>101 Dothideomycetes genomes: a test case for predicting lifestyles and emergence of pathogens.</title>
        <authorList>
            <person name="Haridas S."/>
            <person name="Albert R."/>
            <person name="Binder M."/>
            <person name="Bloem J."/>
            <person name="Labutti K."/>
            <person name="Salamov A."/>
            <person name="Andreopoulos B."/>
            <person name="Baker S."/>
            <person name="Barry K."/>
            <person name="Bills G."/>
            <person name="Bluhm B."/>
            <person name="Cannon C."/>
            <person name="Castanera R."/>
            <person name="Culley D."/>
            <person name="Daum C."/>
            <person name="Ezra D."/>
            <person name="Gonzalez J."/>
            <person name="Henrissat B."/>
            <person name="Kuo A."/>
            <person name="Liang C."/>
            <person name="Lipzen A."/>
            <person name="Lutzoni F."/>
            <person name="Magnuson J."/>
            <person name="Mondo S."/>
            <person name="Nolan M."/>
            <person name="Ohm R."/>
            <person name="Pangilinan J."/>
            <person name="Park H.-J."/>
            <person name="Ramirez L."/>
            <person name="Alfaro M."/>
            <person name="Sun H."/>
            <person name="Tritt A."/>
            <person name="Yoshinaga Y."/>
            <person name="Zwiers L.-H."/>
            <person name="Turgeon B."/>
            <person name="Goodwin S."/>
            <person name="Spatafora J."/>
            <person name="Crous P."/>
            <person name="Grigoriev I."/>
        </authorList>
    </citation>
    <scope>NUCLEOTIDE SEQUENCE</scope>
    <source>
        <strain evidence="3">CBS 122367</strain>
    </source>
</reference>
<dbReference type="Proteomes" id="UP000799291">
    <property type="component" value="Unassembled WGS sequence"/>
</dbReference>
<evidence type="ECO:0000256" key="1">
    <source>
        <dbReference type="SAM" id="MobiDB-lite"/>
    </source>
</evidence>
<evidence type="ECO:0000313" key="4">
    <source>
        <dbReference type="Proteomes" id="UP000799291"/>
    </source>
</evidence>
<dbReference type="EMBL" id="MU005637">
    <property type="protein sequence ID" value="KAF2676275.1"/>
    <property type="molecule type" value="Genomic_DNA"/>
</dbReference>
<feature type="chain" id="PRO_5026318833" evidence="2">
    <location>
        <begin position="23"/>
        <end position="150"/>
    </location>
</feature>
<gene>
    <name evidence="3" type="ORF">K458DRAFT_410624</name>
</gene>
<accession>A0A6G1IDR7</accession>
<proteinExistence type="predicted"/>
<name>A0A6G1IDR7_9PLEO</name>
<protein>
    <submittedName>
        <fullName evidence="3">Uncharacterized protein</fullName>
    </submittedName>
</protein>
<feature type="signal peptide" evidence="2">
    <location>
        <begin position="1"/>
        <end position="22"/>
    </location>
</feature>
<evidence type="ECO:0000313" key="3">
    <source>
        <dbReference type="EMBL" id="KAF2676275.1"/>
    </source>
</evidence>
<feature type="region of interest" description="Disordered" evidence="1">
    <location>
        <begin position="38"/>
        <end position="71"/>
    </location>
</feature>
<keyword evidence="2" id="KW-0732">Signal</keyword>
<dbReference type="AlphaFoldDB" id="A0A6G1IDR7"/>